<dbReference type="AlphaFoldDB" id="A0A2N1PHN0"/>
<comment type="caution">
    <text evidence="1">The sequence shown here is derived from an EMBL/GenBank/DDBJ whole genome shotgun (WGS) entry which is preliminary data.</text>
</comment>
<name>A0A2N1PHN0_9BACT</name>
<reference evidence="1 2" key="1">
    <citation type="journal article" date="2017" name="ISME J.">
        <title>Potential for microbial H2 and metal transformations associated with novel bacteria and archaea in deep terrestrial subsurface sediments.</title>
        <authorList>
            <person name="Hernsdorf A.W."/>
            <person name="Amano Y."/>
            <person name="Miyakawa K."/>
            <person name="Ise K."/>
            <person name="Suzuki Y."/>
            <person name="Anantharaman K."/>
            <person name="Probst A."/>
            <person name="Burstein D."/>
            <person name="Thomas B.C."/>
            <person name="Banfield J.F."/>
        </authorList>
    </citation>
    <scope>NUCLEOTIDE SEQUENCE [LARGE SCALE GENOMIC DNA]</scope>
    <source>
        <strain evidence="1">HGW-Wallbacteria-1</strain>
    </source>
</reference>
<accession>A0A2N1PHN0</accession>
<evidence type="ECO:0000313" key="1">
    <source>
        <dbReference type="EMBL" id="PKK87836.1"/>
    </source>
</evidence>
<dbReference type="Proteomes" id="UP000233256">
    <property type="component" value="Unassembled WGS sequence"/>
</dbReference>
<proteinExistence type="predicted"/>
<evidence type="ECO:0000313" key="2">
    <source>
        <dbReference type="Proteomes" id="UP000233256"/>
    </source>
</evidence>
<protein>
    <recommendedName>
        <fullName evidence="3">PIN domain-containing protein</fullName>
    </recommendedName>
</protein>
<organism evidence="1 2">
    <name type="scientific">Candidatus Wallbacteria bacterium HGW-Wallbacteria-1</name>
    <dbReference type="NCBI Taxonomy" id="2013854"/>
    <lineage>
        <taxon>Bacteria</taxon>
        <taxon>Candidatus Walliibacteriota</taxon>
    </lineage>
</organism>
<evidence type="ECO:0008006" key="3">
    <source>
        <dbReference type="Google" id="ProtNLM"/>
    </source>
</evidence>
<dbReference type="EMBL" id="PGXC01000097">
    <property type="protein sequence ID" value="PKK87836.1"/>
    <property type="molecule type" value="Genomic_DNA"/>
</dbReference>
<gene>
    <name evidence="1" type="ORF">CVV64_21320</name>
</gene>
<sequence length="189" mass="21807">MIFQEIIVDTDICLKIGKVEHQNFLELLVPFLAEKIYIHRYVYEEIVWPQEVKDQIHRLISKGTLLMIDQHALDPIESILYRQSVAKLEAIMIHPKFPLRHRGEIHSLAMAKARSIPIFATDEQKLQPKVDRILNTGIGGFNIQCVGIPEILKNFATKDQIDLSRDDAKAIWLSSGRNELSFNQVIWPN</sequence>